<dbReference type="GO" id="GO:0005886">
    <property type="term" value="C:plasma membrane"/>
    <property type="evidence" value="ECO:0007669"/>
    <property type="project" value="UniProtKB-SubCell"/>
</dbReference>
<keyword evidence="6 13" id="KW-0812">Transmembrane</keyword>
<evidence type="ECO:0000256" key="10">
    <source>
        <dbReference type="ARBA" id="ARBA00023004"/>
    </source>
</evidence>
<evidence type="ECO:0000256" key="4">
    <source>
        <dbReference type="ARBA" id="ARBA00022475"/>
    </source>
</evidence>
<proteinExistence type="inferred from homology"/>
<dbReference type="GO" id="GO:0022904">
    <property type="term" value="P:respiratory electron transport chain"/>
    <property type="evidence" value="ECO:0007669"/>
    <property type="project" value="InterPro"/>
</dbReference>
<dbReference type="InterPro" id="IPR016174">
    <property type="entry name" value="Di-haem_cyt_TM"/>
</dbReference>
<keyword evidence="3" id="KW-0813">Transport</keyword>
<keyword evidence="9 13" id="KW-1133">Transmembrane helix</keyword>
<evidence type="ECO:0000256" key="8">
    <source>
        <dbReference type="ARBA" id="ARBA00022982"/>
    </source>
</evidence>
<evidence type="ECO:0000256" key="13">
    <source>
        <dbReference type="SAM" id="Phobius"/>
    </source>
</evidence>
<dbReference type="PANTHER" id="PTHR30529:SF7">
    <property type="entry name" value="CYTOCHROME B561 BACTERIAL_NI-HYDROGENASE DOMAIN-CONTAINING PROTEIN"/>
    <property type="match status" value="1"/>
</dbReference>
<evidence type="ECO:0000256" key="12">
    <source>
        <dbReference type="ARBA" id="ARBA00037975"/>
    </source>
</evidence>
<reference evidence="15 16" key="1">
    <citation type="submission" date="2018-05" db="EMBL/GenBank/DDBJ databases">
        <title>Whole genome sequence of Pseudomonas putida JBC17.</title>
        <authorList>
            <person name="Lee Y.H."/>
            <person name="David K."/>
        </authorList>
    </citation>
    <scope>NUCLEOTIDE SEQUENCE [LARGE SCALE GENOMIC DNA]</scope>
    <source>
        <strain evidence="15 16">JBC17</strain>
    </source>
</reference>
<feature type="transmembrane region" description="Helical" evidence="13">
    <location>
        <begin position="45"/>
        <end position="64"/>
    </location>
</feature>
<dbReference type="Pfam" id="PF01292">
    <property type="entry name" value="Ni_hydr_CYTB"/>
    <property type="match status" value="1"/>
</dbReference>
<dbReference type="GO" id="GO:0020037">
    <property type="term" value="F:heme binding"/>
    <property type="evidence" value="ECO:0007669"/>
    <property type="project" value="TreeGrafter"/>
</dbReference>
<dbReference type="SUPFAM" id="SSF81342">
    <property type="entry name" value="Transmembrane di-heme cytochromes"/>
    <property type="match status" value="1"/>
</dbReference>
<dbReference type="Proteomes" id="UP000250299">
    <property type="component" value="Chromosome"/>
</dbReference>
<protein>
    <submittedName>
        <fullName evidence="15">Cytochrome B</fullName>
    </submittedName>
</protein>
<comment type="similarity">
    <text evidence="12">Belongs to the cytochrome b561 family.</text>
</comment>
<dbReference type="GO" id="GO:0009055">
    <property type="term" value="F:electron transfer activity"/>
    <property type="evidence" value="ECO:0007669"/>
    <property type="project" value="InterPro"/>
</dbReference>
<feature type="transmembrane region" description="Helical" evidence="13">
    <location>
        <begin position="12"/>
        <end position="33"/>
    </location>
</feature>
<keyword evidence="11 13" id="KW-0472">Membrane</keyword>
<accession>A0A2Z4RWF9</accession>
<feature type="domain" description="Cytochrome b561 bacterial/Ni-hydrogenase" evidence="14">
    <location>
        <begin position="6"/>
        <end position="165"/>
    </location>
</feature>
<evidence type="ECO:0000256" key="2">
    <source>
        <dbReference type="ARBA" id="ARBA00004651"/>
    </source>
</evidence>
<evidence type="ECO:0000313" key="15">
    <source>
        <dbReference type="EMBL" id="AWY44134.1"/>
    </source>
</evidence>
<dbReference type="GO" id="GO:0046872">
    <property type="term" value="F:metal ion binding"/>
    <property type="evidence" value="ECO:0007669"/>
    <property type="project" value="UniProtKB-KW"/>
</dbReference>
<evidence type="ECO:0000259" key="14">
    <source>
        <dbReference type="Pfam" id="PF01292"/>
    </source>
</evidence>
<evidence type="ECO:0000256" key="11">
    <source>
        <dbReference type="ARBA" id="ARBA00023136"/>
    </source>
</evidence>
<dbReference type="RefSeq" id="WP_110967653.1">
    <property type="nucleotide sequence ID" value="NZ_CP029693.1"/>
</dbReference>
<evidence type="ECO:0000256" key="1">
    <source>
        <dbReference type="ARBA" id="ARBA00001970"/>
    </source>
</evidence>
<evidence type="ECO:0000256" key="7">
    <source>
        <dbReference type="ARBA" id="ARBA00022723"/>
    </source>
</evidence>
<evidence type="ECO:0000313" key="16">
    <source>
        <dbReference type="Proteomes" id="UP000250299"/>
    </source>
</evidence>
<sequence>MSHSKYTKAQVALHWLSAFIILWSLCTGSYVALFKASPDIKSLITALNISMTTLFIPFFVLRAILRINHLRKYPAGPGELLATFVHNLIYLITAMVLLTGVLMMDRPISVFGLPSLPPLITNPQWLHDFHAAHRDSTEMLGGLVLLHLLAVAKHELSGNRILKNMSFQSSSWEAPTVAPAPVSVAQPIPMFGDSPFDRRRVPRH</sequence>
<organism evidence="15 16">
    <name type="scientific">Pseudomonas putida</name>
    <name type="common">Arthrobacter siderocapsulatus</name>
    <dbReference type="NCBI Taxonomy" id="303"/>
    <lineage>
        <taxon>Bacteria</taxon>
        <taxon>Pseudomonadati</taxon>
        <taxon>Pseudomonadota</taxon>
        <taxon>Gammaproteobacteria</taxon>
        <taxon>Pseudomonadales</taxon>
        <taxon>Pseudomonadaceae</taxon>
        <taxon>Pseudomonas</taxon>
    </lineage>
</organism>
<dbReference type="AlphaFoldDB" id="A0A2Z4RWF9"/>
<evidence type="ECO:0000256" key="6">
    <source>
        <dbReference type="ARBA" id="ARBA00022692"/>
    </source>
</evidence>
<keyword evidence="4" id="KW-1003">Cell membrane</keyword>
<evidence type="ECO:0000256" key="3">
    <source>
        <dbReference type="ARBA" id="ARBA00022448"/>
    </source>
</evidence>
<feature type="transmembrane region" description="Helical" evidence="13">
    <location>
        <begin position="84"/>
        <end position="104"/>
    </location>
</feature>
<evidence type="ECO:0000256" key="9">
    <source>
        <dbReference type="ARBA" id="ARBA00022989"/>
    </source>
</evidence>
<gene>
    <name evidence="15" type="ORF">DKY63_31180</name>
</gene>
<dbReference type="InterPro" id="IPR052168">
    <property type="entry name" value="Cytochrome_b561_oxidase"/>
</dbReference>
<dbReference type="PANTHER" id="PTHR30529">
    <property type="entry name" value="CYTOCHROME B561"/>
    <property type="match status" value="1"/>
</dbReference>
<keyword evidence="10" id="KW-0408">Iron</keyword>
<name>A0A2Z4RWF9_PSEPU</name>
<dbReference type="EMBL" id="CP029693">
    <property type="protein sequence ID" value="AWY44134.1"/>
    <property type="molecule type" value="Genomic_DNA"/>
</dbReference>
<evidence type="ECO:0000256" key="5">
    <source>
        <dbReference type="ARBA" id="ARBA00022617"/>
    </source>
</evidence>
<comment type="cofactor">
    <cofactor evidence="1">
        <name>heme b</name>
        <dbReference type="ChEBI" id="CHEBI:60344"/>
    </cofactor>
</comment>
<keyword evidence="7" id="KW-0479">Metal-binding</keyword>
<dbReference type="InterPro" id="IPR011577">
    <property type="entry name" value="Cyt_b561_bac/Ni-Hgenase"/>
</dbReference>
<keyword evidence="8" id="KW-0249">Electron transport</keyword>
<comment type="subcellular location">
    <subcellularLocation>
        <location evidence="2">Cell membrane</location>
        <topology evidence="2">Multi-pass membrane protein</topology>
    </subcellularLocation>
</comment>
<dbReference type="OrthoDB" id="8589936at2"/>
<keyword evidence="5" id="KW-0349">Heme</keyword>